<dbReference type="GO" id="GO:0051205">
    <property type="term" value="P:protein insertion into membrane"/>
    <property type="evidence" value="ECO:0007669"/>
    <property type="project" value="TreeGrafter"/>
</dbReference>
<evidence type="ECO:0000256" key="5">
    <source>
        <dbReference type="ARBA" id="ARBA00022927"/>
    </source>
</evidence>
<evidence type="ECO:0000256" key="10">
    <source>
        <dbReference type="SAM" id="MobiDB-lite"/>
    </source>
</evidence>
<feature type="compositionally biased region" description="Basic residues" evidence="10">
    <location>
        <begin position="332"/>
        <end position="344"/>
    </location>
</feature>
<evidence type="ECO:0000256" key="6">
    <source>
        <dbReference type="ARBA" id="ARBA00022989"/>
    </source>
</evidence>
<feature type="transmembrane region" description="Helical" evidence="11">
    <location>
        <begin position="169"/>
        <end position="187"/>
    </location>
</feature>
<evidence type="ECO:0000256" key="7">
    <source>
        <dbReference type="ARBA" id="ARBA00023136"/>
    </source>
</evidence>
<feature type="transmembrane region" description="Helical" evidence="11">
    <location>
        <begin position="237"/>
        <end position="262"/>
    </location>
</feature>
<dbReference type="Pfam" id="PF02096">
    <property type="entry name" value="60KD_IMP"/>
    <property type="match status" value="1"/>
</dbReference>
<dbReference type="AlphaFoldDB" id="A0A6B1DV21"/>
<comment type="subcellular location">
    <subcellularLocation>
        <location evidence="1">Cell membrane</location>
        <topology evidence="1">Multi-pass membrane protein</topology>
    </subcellularLocation>
    <subcellularLocation>
        <location evidence="9">Membrane</location>
        <topology evidence="9">Multi-pass membrane protein</topology>
    </subcellularLocation>
</comment>
<feature type="transmembrane region" description="Helical" evidence="11">
    <location>
        <begin position="68"/>
        <end position="89"/>
    </location>
</feature>
<evidence type="ECO:0000256" key="9">
    <source>
        <dbReference type="RuleBase" id="RU003945"/>
    </source>
</evidence>
<keyword evidence="6 11" id="KW-1133">Transmembrane helix</keyword>
<dbReference type="NCBIfam" id="TIGR03592">
    <property type="entry name" value="yidC_oxa1_cterm"/>
    <property type="match status" value="1"/>
</dbReference>
<dbReference type="InterPro" id="IPR001708">
    <property type="entry name" value="YidC/ALB3/OXA1/COX18"/>
</dbReference>
<reference evidence="13" key="1">
    <citation type="submission" date="2019-09" db="EMBL/GenBank/DDBJ databases">
        <title>Characterisation of the sponge microbiome using genome-centric metagenomics.</title>
        <authorList>
            <person name="Engelberts J.P."/>
            <person name="Robbins S.J."/>
            <person name="De Goeij J.M."/>
            <person name="Aranda M."/>
            <person name="Bell S.C."/>
            <person name="Webster N.S."/>
        </authorList>
    </citation>
    <scope>NUCLEOTIDE SEQUENCE</scope>
    <source>
        <strain evidence="13">SB0662_bin_9</strain>
    </source>
</reference>
<dbReference type="PANTHER" id="PTHR12428:SF65">
    <property type="entry name" value="CYTOCHROME C OXIDASE ASSEMBLY PROTEIN COX18, MITOCHONDRIAL"/>
    <property type="match status" value="1"/>
</dbReference>
<dbReference type="EMBL" id="VXPY01000080">
    <property type="protein sequence ID" value="MYD90897.1"/>
    <property type="molecule type" value="Genomic_DNA"/>
</dbReference>
<dbReference type="GO" id="GO:0015031">
    <property type="term" value="P:protein transport"/>
    <property type="evidence" value="ECO:0007669"/>
    <property type="project" value="UniProtKB-KW"/>
</dbReference>
<dbReference type="InterPro" id="IPR047196">
    <property type="entry name" value="YidC_ALB_C"/>
</dbReference>
<accession>A0A6B1DV21</accession>
<keyword evidence="8" id="KW-0143">Chaperone</keyword>
<comment type="similarity">
    <text evidence="9">Belongs to the OXA1/ALB3/YidC family.</text>
</comment>
<evidence type="ECO:0000256" key="4">
    <source>
        <dbReference type="ARBA" id="ARBA00022692"/>
    </source>
</evidence>
<sequence>MNRKHIPLIALLVLAAFLVAGCGVAREGVDVRVVEPDGFWQTAVVWPLARVLISLSDWLKDNQSEYPWGYAIILFTIGIRVVLLPLTYVQIKGMQSQKDVQPKLQELQKKYGKDRDRLMREQRRLYEEEGINPLSGCLPILLLVVQMPILFGLYSALVVLGPELDNASFFWIPDLGFPAFTGGLGWITTAFSQGDYVQLLAYMSLPAFLVITQFVMSKMTNPAMGGSASPQAGTMKSMGTIMTVMFGFFSLQVPAGLSLYWVTGNIIQLVQQYVMAKMQTKTDEPAVNTGFGQSATAARPASASGNHAHREAYPPVAEEAASAPAGASGNPTRKRRKKRRKKRG</sequence>
<evidence type="ECO:0000256" key="1">
    <source>
        <dbReference type="ARBA" id="ARBA00004651"/>
    </source>
</evidence>
<dbReference type="InterPro" id="IPR028055">
    <property type="entry name" value="YidC/Oxa/ALB_C"/>
</dbReference>
<dbReference type="CDD" id="cd20070">
    <property type="entry name" value="5TM_YidC_Alb3"/>
    <property type="match status" value="1"/>
</dbReference>
<feature type="region of interest" description="Disordered" evidence="10">
    <location>
        <begin position="286"/>
        <end position="344"/>
    </location>
</feature>
<feature type="transmembrane region" description="Helical" evidence="11">
    <location>
        <begin position="133"/>
        <end position="157"/>
    </location>
</feature>
<evidence type="ECO:0000256" key="2">
    <source>
        <dbReference type="ARBA" id="ARBA00022448"/>
    </source>
</evidence>
<keyword evidence="5" id="KW-0653">Protein transport</keyword>
<evidence type="ECO:0000256" key="8">
    <source>
        <dbReference type="ARBA" id="ARBA00023186"/>
    </source>
</evidence>
<keyword evidence="2" id="KW-0813">Transport</keyword>
<proteinExistence type="inferred from homology"/>
<dbReference type="PROSITE" id="PS51257">
    <property type="entry name" value="PROKAR_LIPOPROTEIN"/>
    <property type="match status" value="1"/>
</dbReference>
<evidence type="ECO:0000313" key="13">
    <source>
        <dbReference type="EMBL" id="MYD90897.1"/>
    </source>
</evidence>
<evidence type="ECO:0000259" key="12">
    <source>
        <dbReference type="Pfam" id="PF02096"/>
    </source>
</evidence>
<keyword evidence="7 11" id="KW-0472">Membrane</keyword>
<evidence type="ECO:0000256" key="11">
    <source>
        <dbReference type="SAM" id="Phobius"/>
    </source>
</evidence>
<dbReference type="GO" id="GO:0032977">
    <property type="term" value="F:membrane insertase activity"/>
    <property type="evidence" value="ECO:0007669"/>
    <property type="project" value="InterPro"/>
</dbReference>
<gene>
    <name evidence="13" type="ORF">F4Y08_11265</name>
</gene>
<dbReference type="PANTHER" id="PTHR12428">
    <property type="entry name" value="OXA1"/>
    <property type="match status" value="1"/>
</dbReference>
<evidence type="ECO:0000256" key="3">
    <source>
        <dbReference type="ARBA" id="ARBA00022475"/>
    </source>
</evidence>
<dbReference type="GO" id="GO:0005886">
    <property type="term" value="C:plasma membrane"/>
    <property type="evidence" value="ECO:0007669"/>
    <property type="project" value="UniProtKB-SubCell"/>
</dbReference>
<organism evidence="13">
    <name type="scientific">Caldilineaceae bacterium SB0662_bin_9</name>
    <dbReference type="NCBI Taxonomy" id="2605258"/>
    <lineage>
        <taxon>Bacteria</taxon>
        <taxon>Bacillati</taxon>
        <taxon>Chloroflexota</taxon>
        <taxon>Caldilineae</taxon>
        <taxon>Caldilineales</taxon>
        <taxon>Caldilineaceae</taxon>
    </lineage>
</organism>
<name>A0A6B1DV21_9CHLR</name>
<keyword evidence="3" id="KW-1003">Cell membrane</keyword>
<feature type="compositionally biased region" description="Low complexity" evidence="10">
    <location>
        <begin position="313"/>
        <end position="327"/>
    </location>
</feature>
<feature type="domain" description="Membrane insertase YidC/Oxa/ALB C-terminal" evidence="12">
    <location>
        <begin position="68"/>
        <end position="276"/>
    </location>
</feature>
<keyword evidence="4 9" id="KW-0812">Transmembrane</keyword>
<comment type="caution">
    <text evidence="13">The sequence shown here is derived from an EMBL/GenBank/DDBJ whole genome shotgun (WGS) entry which is preliminary data.</text>
</comment>
<protein>
    <submittedName>
        <fullName evidence="13">Membrane protein insertase YidC</fullName>
    </submittedName>
</protein>
<feature type="transmembrane region" description="Helical" evidence="11">
    <location>
        <begin position="199"/>
        <end position="217"/>
    </location>
</feature>